<comment type="caution">
    <text evidence="1">The sequence shown here is derived from an EMBL/GenBank/DDBJ whole genome shotgun (WGS) entry which is preliminary data.</text>
</comment>
<name>A0ACC2B144_DIPCM</name>
<evidence type="ECO:0000313" key="2">
    <source>
        <dbReference type="Proteomes" id="UP001162992"/>
    </source>
</evidence>
<organism evidence="1 2">
    <name type="scientific">Diphasiastrum complanatum</name>
    <name type="common">Issler's clubmoss</name>
    <name type="synonym">Lycopodium complanatum</name>
    <dbReference type="NCBI Taxonomy" id="34168"/>
    <lineage>
        <taxon>Eukaryota</taxon>
        <taxon>Viridiplantae</taxon>
        <taxon>Streptophyta</taxon>
        <taxon>Embryophyta</taxon>
        <taxon>Tracheophyta</taxon>
        <taxon>Lycopodiopsida</taxon>
        <taxon>Lycopodiales</taxon>
        <taxon>Lycopodiaceae</taxon>
        <taxon>Lycopodioideae</taxon>
        <taxon>Diphasiastrum</taxon>
    </lineage>
</organism>
<dbReference type="EMBL" id="CM055109">
    <property type="protein sequence ID" value="KAJ7523503.1"/>
    <property type="molecule type" value="Genomic_DNA"/>
</dbReference>
<protein>
    <submittedName>
        <fullName evidence="1">Uncharacterized protein</fullName>
    </submittedName>
</protein>
<accession>A0ACC2B144</accession>
<gene>
    <name evidence="1" type="ORF">O6H91_18G052000</name>
</gene>
<keyword evidence="2" id="KW-1185">Reference proteome</keyword>
<proteinExistence type="predicted"/>
<sequence>MITSTQGILYKASIGGQWMIRSYRIFFWLLILHSTLGVTYAQAFQNTSSFRDSQLPLTRIAFGSCSNQSAPQPIWTAILDFRPQLFIWLGDNIYADSKRPMKFFGKERTAGPWKNVPRFIPATEEEMAKMYNEARNIPGYLELKKTAQVIGTWDDHDYGLNNAGKEFSGKKASQKLMLDFLEEPHDSLRRVQEGVYTSYLFGPSGKQIKVVLLDTRYHRDSPFTDGTILGETQWKWLEKELSDSTAQVHLIASSIQVLGNFSATIQPLFLAESWSNFPKERKRLFNLLSALKVRGIIFISGDVHFGEINRYDCAIGSPLYDVTSSGLTQAIEQTVPSFLAIISRFAAWLMPTTMRVHNSACRYKSCVYGKQNFGTLEIDWSADPVTIHAEVRDVLGKSALSQNITLAELQTENWRDNSGLSRKVTKHCTLEVDLPSYSRYILAFSFFSSVTASMVVLILALYSFAILRKRRSYKKLKPY</sequence>
<reference evidence="2" key="1">
    <citation type="journal article" date="2024" name="Proc. Natl. Acad. Sci. U.S.A.">
        <title>Extraordinary preservation of gene collinearity over three hundred million years revealed in homosporous lycophytes.</title>
        <authorList>
            <person name="Li C."/>
            <person name="Wickell D."/>
            <person name="Kuo L.Y."/>
            <person name="Chen X."/>
            <person name="Nie B."/>
            <person name="Liao X."/>
            <person name="Peng D."/>
            <person name="Ji J."/>
            <person name="Jenkins J."/>
            <person name="Williams M."/>
            <person name="Shu S."/>
            <person name="Plott C."/>
            <person name="Barry K."/>
            <person name="Rajasekar S."/>
            <person name="Grimwood J."/>
            <person name="Han X."/>
            <person name="Sun S."/>
            <person name="Hou Z."/>
            <person name="He W."/>
            <person name="Dai G."/>
            <person name="Sun C."/>
            <person name="Schmutz J."/>
            <person name="Leebens-Mack J.H."/>
            <person name="Li F.W."/>
            <person name="Wang L."/>
        </authorList>
    </citation>
    <scope>NUCLEOTIDE SEQUENCE [LARGE SCALE GENOMIC DNA]</scope>
    <source>
        <strain evidence="2">cv. PW_Plant_1</strain>
    </source>
</reference>
<dbReference type="Proteomes" id="UP001162992">
    <property type="component" value="Chromosome 18"/>
</dbReference>
<evidence type="ECO:0000313" key="1">
    <source>
        <dbReference type="EMBL" id="KAJ7523503.1"/>
    </source>
</evidence>